<dbReference type="SUPFAM" id="SSF100950">
    <property type="entry name" value="NagB/RpiA/CoA transferase-like"/>
    <property type="match status" value="1"/>
</dbReference>
<protein>
    <submittedName>
        <fullName evidence="2">Lactate utilization protein C</fullName>
    </submittedName>
</protein>
<dbReference type="Pfam" id="PF02589">
    <property type="entry name" value="LUD_dom"/>
    <property type="match status" value="1"/>
</dbReference>
<comment type="caution">
    <text evidence="2">The sequence shown here is derived from an EMBL/GenBank/DDBJ whole genome shotgun (WGS) entry which is preliminary data.</text>
</comment>
<dbReference type="RefSeq" id="WP_136165158.1">
    <property type="nucleotide sequence ID" value="NZ_KZ819073.1"/>
</dbReference>
<evidence type="ECO:0000313" key="3">
    <source>
        <dbReference type="Proteomes" id="UP000296159"/>
    </source>
</evidence>
<accession>A0A2U1U9V3</accession>
<dbReference type="InterPro" id="IPR037171">
    <property type="entry name" value="NagB/RpiA_transferase-like"/>
</dbReference>
<reference evidence="2 3" key="1">
    <citation type="submission" date="2018-04" db="EMBL/GenBank/DDBJ databases">
        <title>Brenneria corticis sp.nov.</title>
        <authorList>
            <person name="Li Y."/>
        </authorList>
    </citation>
    <scope>NUCLEOTIDE SEQUENCE [LARGE SCALE GENOMIC DNA]</scope>
    <source>
        <strain evidence="2 3">CFCC 11842</strain>
    </source>
</reference>
<evidence type="ECO:0000313" key="2">
    <source>
        <dbReference type="EMBL" id="PWC18456.1"/>
    </source>
</evidence>
<evidence type="ECO:0000259" key="1">
    <source>
        <dbReference type="Pfam" id="PF02589"/>
    </source>
</evidence>
<proteinExistence type="predicted"/>
<dbReference type="Proteomes" id="UP000296159">
    <property type="component" value="Unassembled WGS sequence"/>
</dbReference>
<organism evidence="2 3">
    <name type="scientific">Brenneria corticis</name>
    <dbReference type="NCBI Taxonomy" id="2173106"/>
    <lineage>
        <taxon>Bacteria</taxon>
        <taxon>Pseudomonadati</taxon>
        <taxon>Pseudomonadota</taxon>
        <taxon>Gammaproteobacteria</taxon>
        <taxon>Enterobacterales</taxon>
        <taxon>Pectobacteriaceae</taxon>
        <taxon>Brenneria</taxon>
    </lineage>
</organism>
<dbReference type="InterPro" id="IPR024185">
    <property type="entry name" value="FTHF_cligase-like_sf"/>
</dbReference>
<dbReference type="InterPro" id="IPR003741">
    <property type="entry name" value="LUD_dom"/>
</dbReference>
<dbReference type="PANTHER" id="PTHR43682">
    <property type="entry name" value="LACTATE UTILIZATION PROTEIN C"/>
    <property type="match status" value="1"/>
</dbReference>
<feature type="domain" description="LUD" evidence="1">
    <location>
        <begin position="62"/>
        <end position="231"/>
    </location>
</feature>
<dbReference type="PANTHER" id="PTHR43682:SF1">
    <property type="entry name" value="LACTATE UTILIZATION PROTEIN C"/>
    <property type="match status" value="1"/>
</dbReference>
<keyword evidence="3" id="KW-1185">Reference proteome</keyword>
<dbReference type="EMBL" id="QDKH01000004">
    <property type="protein sequence ID" value="PWC18456.1"/>
    <property type="molecule type" value="Genomic_DNA"/>
</dbReference>
<name>A0A2U1U9V3_9GAMM</name>
<sequence>MLNQQNRDDFLAEIARRLGRKVRHAPVGAASETTFPAQTRLTELTQDQRCQAFVDFARTTLKANCVLTSSETLLENLLALCAEYGPTPLVVSGDARLAELGITQALQQHYQAHVWRPEAQQENIRLAEQAKIGVVYAEAGLTESGGVVLFSGPERGCSISLLPETSIFVLRKSDILPRVAQLAERLHHMAQKGERMPACINLIAGPSSTADIELIKVIGVHGPIHAAYLIIEDR</sequence>
<dbReference type="AlphaFoldDB" id="A0A2U1U9V3"/>
<dbReference type="Gene3D" id="3.40.50.10420">
    <property type="entry name" value="NagB/RpiA/CoA transferase-like"/>
    <property type="match status" value="1"/>
</dbReference>
<gene>
    <name evidence="2" type="ORF">DDT56_03645</name>
</gene>